<protein>
    <submittedName>
        <fullName evidence="2">Uncharacterized protein</fullName>
    </submittedName>
</protein>
<dbReference type="Proteomes" id="UP000238034">
    <property type="component" value="Unassembled WGS sequence"/>
</dbReference>
<name>A0A2T0TQX1_9SPHI</name>
<keyword evidence="3" id="KW-1185">Reference proteome</keyword>
<dbReference type="EMBL" id="PVTH01000016">
    <property type="protein sequence ID" value="PRY48080.1"/>
    <property type="molecule type" value="Genomic_DNA"/>
</dbReference>
<proteinExistence type="predicted"/>
<reference evidence="2 3" key="1">
    <citation type="submission" date="2018-03" db="EMBL/GenBank/DDBJ databases">
        <title>Genomic Encyclopedia of Type Strains, Phase III (KMG-III): the genomes of soil and plant-associated and newly described type strains.</title>
        <authorList>
            <person name="Whitman W."/>
        </authorList>
    </citation>
    <scope>NUCLEOTIDE SEQUENCE [LARGE SCALE GENOMIC DNA]</scope>
    <source>
        <strain evidence="2 3">CGMCC 1.9313</strain>
    </source>
</reference>
<accession>A0A2T0TQX1</accession>
<dbReference type="RefSeq" id="WP_106295572.1">
    <property type="nucleotide sequence ID" value="NZ_PVTH01000016.1"/>
</dbReference>
<evidence type="ECO:0000313" key="2">
    <source>
        <dbReference type="EMBL" id="PRY48080.1"/>
    </source>
</evidence>
<evidence type="ECO:0000256" key="1">
    <source>
        <dbReference type="SAM" id="SignalP"/>
    </source>
</evidence>
<dbReference type="AlphaFoldDB" id="A0A2T0TQX1"/>
<feature type="chain" id="PRO_5015401179" evidence="1">
    <location>
        <begin position="19"/>
        <end position="240"/>
    </location>
</feature>
<evidence type="ECO:0000313" key="3">
    <source>
        <dbReference type="Proteomes" id="UP000238034"/>
    </source>
</evidence>
<feature type="signal peptide" evidence="1">
    <location>
        <begin position="1"/>
        <end position="18"/>
    </location>
</feature>
<comment type="caution">
    <text evidence="2">The sequence shown here is derived from an EMBL/GenBank/DDBJ whole genome shotgun (WGS) entry which is preliminary data.</text>
</comment>
<organism evidence="2 3">
    <name type="scientific">Arcticibacter pallidicorallinus</name>
    <dbReference type="NCBI Taxonomy" id="1259464"/>
    <lineage>
        <taxon>Bacteria</taxon>
        <taxon>Pseudomonadati</taxon>
        <taxon>Bacteroidota</taxon>
        <taxon>Sphingobacteriia</taxon>
        <taxon>Sphingobacteriales</taxon>
        <taxon>Sphingobacteriaceae</taxon>
        <taxon>Arcticibacter</taxon>
    </lineage>
</organism>
<keyword evidence="1" id="KW-0732">Signal</keyword>
<sequence>MRAIISTAICLLSISCFAQSNIFPQTGSVGIGTTAPRAMLDVAAFVNGGSLGSVFARQVEGDHEGAGTFVGVRAHGTQFEVGSKSFSIEHSFYGQANSAINFHRGNDRVGGEISFSTSSNIEQMRITESGNVGIGTSNPTYKLTVAGNIAVREVKVTVNAGADFVFHDNYNLKPLPELESFIKKNNHLPEIASAKEMESEGMNLSEMNIKLLQKIEELTLYVIKQQKDIEELRTELRSKK</sequence>
<dbReference type="OrthoDB" id="680331at2"/>
<gene>
    <name evidence="2" type="ORF">B0I27_11614</name>
</gene>
<dbReference type="PROSITE" id="PS51257">
    <property type="entry name" value="PROKAR_LIPOPROTEIN"/>
    <property type="match status" value="1"/>
</dbReference>